<dbReference type="InterPro" id="IPR028994">
    <property type="entry name" value="Integrin_alpha_N"/>
</dbReference>
<proteinExistence type="predicted"/>
<evidence type="ECO:0000313" key="2">
    <source>
        <dbReference type="Proteomes" id="UP000289691"/>
    </source>
</evidence>
<dbReference type="RefSeq" id="WP_129070474.1">
    <property type="nucleotide sequence ID" value="NZ_RDFA01000008.1"/>
</dbReference>
<dbReference type="OrthoDB" id="221432at2157"/>
<evidence type="ECO:0000313" key="1">
    <source>
        <dbReference type="EMBL" id="RXK46677.1"/>
    </source>
</evidence>
<dbReference type="SUPFAM" id="SSF69318">
    <property type="entry name" value="Integrin alpha N-terminal domain"/>
    <property type="match status" value="1"/>
</dbReference>
<name>A0A498KRF5_9EURY</name>
<dbReference type="PROSITE" id="PS51257">
    <property type="entry name" value="PROKAR_LIPOPROTEIN"/>
    <property type="match status" value="1"/>
</dbReference>
<keyword evidence="2" id="KW-1185">Reference proteome</keyword>
<organism evidence="1 2">
    <name type="scientific">Halorientalis pallida</name>
    <dbReference type="NCBI Taxonomy" id="2479928"/>
    <lineage>
        <taxon>Archaea</taxon>
        <taxon>Methanobacteriati</taxon>
        <taxon>Methanobacteriota</taxon>
        <taxon>Stenosarchaea group</taxon>
        <taxon>Halobacteria</taxon>
        <taxon>Halobacteriales</taxon>
        <taxon>Haloarculaceae</taxon>
        <taxon>Halorientalis</taxon>
    </lineage>
</organism>
<dbReference type="EMBL" id="RDFA01000008">
    <property type="protein sequence ID" value="RXK46677.1"/>
    <property type="molecule type" value="Genomic_DNA"/>
</dbReference>
<dbReference type="InterPro" id="IPR006311">
    <property type="entry name" value="TAT_signal"/>
</dbReference>
<reference evidence="1 2" key="1">
    <citation type="submission" date="2019-01" db="EMBL/GenBank/DDBJ databases">
        <title>Halorientalis sp. F13-25 a new haloarchaeum isolated from hypersaline water.</title>
        <authorList>
            <person name="Ana D.-V."/>
            <person name="Cristina S.-P."/>
            <person name="Antonio V."/>
        </authorList>
    </citation>
    <scope>NUCLEOTIDE SEQUENCE [LARGE SCALE GENOMIC DNA]</scope>
    <source>
        <strain evidence="1 2">F13-25</strain>
    </source>
</reference>
<protein>
    <recommendedName>
        <fullName evidence="3">Repeat domain-containing protein</fullName>
    </recommendedName>
</protein>
<dbReference type="PROSITE" id="PS51318">
    <property type="entry name" value="TAT"/>
    <property type="match status" value="1"/>
</dbReference>
<dbReference type="Proteomes" id="UP000289691">
    <property type="component" value="Unassembled WGS sequence"/>
</dbReference>
<accession>A0A498KRF5</accession>
<evidence type="ECO:0008006" key="3">
    <source>
        <dbReference type="Google" id="ProtNLM"/>
    </source>
</evidence>
<gene>
    <name evidence="1" type="ORF">EAF64_18565</name>
</gene>
<comment type="caution">
    <text evidence="1">The sequence shown here is derived from an EMBL/GenBank/DDBJ whole genome shotgun (WGS) entry which is preliminary data.</text>
</comment>
<dbReference type="AlphaFoldDB" id="A0A498KRF5"/>
<sequence>MYRRSRRGVLAGLGAAVGFAGCSGALFGNTPTPTPTSATLSPDRQYGYTHVQPSGNRVLDGSGDVHGVEPITLETETRPTWLVALPGEMGSLWTVVGVLDDATTYRVADGEATEIESHRALPAGMPPLSYSTDEGSSVLRGGSVTANRTHPVVTEAGILSIAGDGDLVLRGESGVRRFPVSALPDGRIVHVGGSDYALLGDATNRYGHGALGNQEEGGSIVFFDASVPDVTARTRVGPPEVIEGLAPMVADLDGDGEPEVIVTVADSENGARIAVYDRDGRRRARGPIYGPGWRHQLAVAPFAGQGPELAVTQKPHVDHVVEFYRLDDSQLSIVAEYPNVESHTYGSYNTDQALAGDFDGDGTVELLVPAVGRDTLFVVERTAEGARTDWQFALDAPLTSNLAGVTLPDGRLAVGAGTDRGLRVWQG</sequence>